<evidence type="ECO:0000256" key="13">
    <source>
        <dbReference type="SAM" id="Phobius"/>
    </source>
</evidence>
<gene>
    <name evidence="17" type="primary">MDK</name>
</gene>
<dbReference type="Proteomes" id="UP000515208">
    <property type="component" value="Unplaced"/>
</dbReference>
<evidence type="ECO:0000256" key="9">
    <source>
        <dbReference type="ARBA" id="ARBA00023246"/>
    </source>
</evidence>
<dbReference type="PANTHER" id="PTHR13850:SF2">
    <property type="entry name" value="MIDKINE"/>
    <property type="match status" value="1"/>
</dbReference>
<dbReference type="Gene3D" id="2.20.60.10">
    <property type="entry name" value="Pleiotrophin/Midkine, N-terminal domain"/>
    <property type="match status" value="1"/>
</dbReference>
<evidence type="ECO:0000256" key="12">
    <source>
        <dbReference type="SAM" id="MobiDB-lite"/>
    </source>
</evidence>
<keyword evidence="8 11" id="KW-1015">Disulfide bond</keyword>
<dbReference type="Gene3D" id="2.30.90.10">
    <property type="entry name" value="Heparin-binding Growth Factor, Midkine, Chain A- C-terminal Domain"/>
    <property type="match status" value="1"/>
</dbReference>
<dbReference type="InterPro" id="IPR020090">
    <property type="entry name" value="PTN/MK_C_dom"/>
</dbReference>
<dbReference type="InterPro" id="IPR038130">
    <property type="entry name" value="PTN/MK_C_dom_sf"/>
</dbReference>
<dbReference type="PRINTS" id="PR00269">
    <property type="entry name" value="PTNMIDKINE"/>
</dbReference>
<dbReference type="InterPro" id="IPR020092">
    <property type="entry name" value="PTN_MK_heparin-bd_GF_CS"/>
</dbReference>
<keyword evidence="13" id="KW-0472">Membrane</keyword>
<evidence type="ECO:0000313" key="17">
    <source>
        <dbReference type="RefSeq" id="XP_010840643.1"/>
    </source>
</evidence>
<protein>
    <recommendedName>
        <fullName evidence="10 11">Midkine</fullName>
        <shortName evidence="11">MK</shortName>
    </recommendedName>
</protein>
<feature type="domain" description="Pleiotrophin/Midkine C-terminal" evidence="14">
    <location>
        <begin position="128"/>
        <end position="188"/>
    </location>
</feature>
<comment type="subcellular location">
    <subcellularLocation>
        <location evidence="1 11">Secreted</location>
    </subcellularLocation>
</comment>
<comment type="similarity">
    <text evidence="2 11">Belongs to the pleiotrophin family.</text>
</comment>
<evidence type="ECO:0000259" key="15">
    <source>
        <dbReference type="Pfam" id="PF05196"/>
    </source>
</evidence>
<evidence type="ECO:0000256" key="5">
    <source>
        <dbReference type="ARBA" id="ARBA00022674"/>
    </source>
</evidence>
<keyword evidence="9 11" id="KW-0497">Mitogen</keyword>
<feature type="compositionally biased region" description="Basic residues" evidence="12">
    <location>
        <begin position="177"/>
        <end position="186"/>
    </location>
</feature>
<evidence type="ECO:0000256" key="7">
    <source>
        <dbReference type="ARBA" id="ARBA00023030"/>
    </source>
</evidence>
<proteinExistence type="inferred from homology"/>
<feature type="region of interest" description="Disordered" evidence="12">
    <location>
        <begin position="174"/>
        <end position="208"/>
    </location>
</feature>
<feature type="domain" description="Pleiotrophin/Midkine N-terminal" evidence="15">
    <location>
        <begin position="71"/>
        <end position="127"/>
    </location>
</feature>
<evidence type="ECO:0000256" key="6">
    <source>
        <dbReference type="ARBA" id="ARBA00022729"/>
    </source>
</evidence>
<evidence type="ECO:0000256" key="3">
    <source>
        <dbReference type="ARBA" id="ARBA00022473"/>
    </source>
</evidence>
<evidence type="ECO:0000256" key="2">
    <source>
        <dbReference type="ARBA" id="ARBA00005403"/>
    </source>
</evidence>
<keyword evidence="13" id="KW-0812">Transmembrane</keyword>
<dbReference type="PROSITE" id="PS00620">
    <property type="entry name" value="PTN_MK_2"/>
    <property type="match status" value="1"/>
</dbReference>
<dbReference type="PANTHER" id="PTHR13850">
    <property type="entry name" value="PLEIOTROPHIN FAMILY MEMBER"/>
    <property type="match status" value="1"/>
</dbReference>
<dbReference type="GO" id="GO:0016477">
    <property type="term" value="P:cell migration"/>
    <property type="evidence" value="ECO:0007669"/>
    <property type="project" value="UniProtKB-ARBA"/>
</dbReference>
<reference evidence="17" key="1">
    <citation type="submission" date="2025-08" db="UniProtKB">
        <authorList>
            <consortium name="RefSeq"/>
        </authorList>
    </citation>
    <scope>IDENTIFICATION</scope>
    <source>
        <tissue evidence="17">Blood</tissue>
    </source>
</reference>
<feature type="region of interest" description="Disordered" evidence="12">
    <location>
        <begin position="1"/>
        <end position="28"/>
    </location>
</feature>
<dbReference type="FunFam" id="2.30.90.10:FF:000001">
    <property type="entry name" value="Pleiotrophin"/>
    <property type="match status" value="1"/>
</dbReference>
<dbReference type="SMART" id="SM00193">
    <property type="entry name" value="PTN"/>
    <property type="match status" value="1"/>
</dbReference>
<dbReference type="Pfam" id="PF05196">
    <property type="entry name" value="PTN_MK_N"/>
    <property type="match status" value="1"/>
</dbReference>
<evidence type="ECO:0000256" key="10">
    <source>
        <dbReference type="ARBA" id="ARBA00069287"/>
    </source>
</evidence>
<feature type="transmembrane region" description="Helical" evidence="13">
    <location>
        <begin position="52"/>
        <end position="69"/>
    </location>
</feature>
<evidence type="ECO:0000256" key="1">
    <source>
        <dbReference type="ARBA" id="ARBA00004613"/>
    </source>
</evidence>
<dbReference type="OrthoDB" id="8818336at2759"/>
<feature type="compositionally biased region" description="Basic and acidic residues" evidence="12">
    <location>
        <begin position="187"/>
        <end position="206"/>
    </location>
</feature>
<organism evidence="16 17">
    <name type="scientific">Bison bison bison</name>
    <name type="common">North American plains bison</name>
    <dbReference type="NCBI Taxonomy" id="43346"/>
    <lineage>
        <taxon>Eukaryota</taxon>
        <taxon>Metazoa</taxon>
        <taxon>Chordata</taxon>
        <taxon>Craniata</taxon>
        <taxon>Vertebrata</taxon>
        <taxon>Euteleostomi</taxon>
        <taxon>Mammalia</taxon>
        <taxon>Eutheria</taxon>
        <taxon>Laurasiatheria</taxon>
        <taxon>Artiodactyla</taxon>
        <taxon>Ruminantia</taxon>
        <taxon>Pecora</taxon>
        <taxon>Bovidae</taxon>
        <taxon>Bovinae</taxon>
        <taxon>Bison</taxon>
    </lineage>
</organism>
<dbReference type="InterPro" id="IPR020091">
    <property type="entry name" value="PTN/MK_diS_sf"/>
</dbReference>
<evidence type="ECO:0000313" key="16">
    <source>
        <dbReference type="Proteomes" id="UP000515208"/>
    </source>
</evidence>
<dbReference type="GO" id="GO:0005576">
    <property type="term" value="C:extracellular region"/>
    <property type="evidence" value="ECO:0007669"/>
    <property type="project" value="UniProtKB-SubCell"/>
</dbReference>
<keyword evidence="6" id="KW-0732">Signal</keyword>
<evidence type="ECO:0000256" key="11">
    <source>
        <dbReference type="RuleBase" id="RU369117"/>
    </source>
</evidence>
<evidence type="ECO:0000256" key="4">
    <source>
        <dbReference type="ARBA" id="ARBA00022525"/>
    </source>
</evidence>
<dbReference type="SUPFAM" id="SSF57288">
    <property type="entry name" value="Midkine"/>
    <property type="match status" value="2"/>
</dbReference>
<sequence>MGCGDQTEARGRESPGSEDGGPRRAGCLRAEGRGRVRRGCGASGGKRMQRRSFLLLALLALLALTSVVAKKKDKMKKGGPGNECAEWTWGPCTPSSKDCGVGFREGTCGAQTQRIRCRVPCNWKKEFGADCKYKFETWGACDGGTGTKARQGTLKKARYNAQCQETIRVTKPCSPKTKAKAKAKKGKEKDYRPGPDAKAPRLHSEARPTPSLHRLKMLPTSAFCLLVSFINHALLLPFHLPTSPQVPKVGRDKGFWAA</sequence>
<comment type="function">
    <text evidence="11">Secreted protein that functions as cytokine and growth factor and mediates its signal through cell-surface proteoglycan and non-proteoglycan receptors. Regulates many processes like inflammatory response, cell proliferation, cell adhesion, cell growth, cell survival, tissue regeneration, cell differentiation and cell migration.</text>
</comment>
<dbReference type="KEGG" id="bbis:104990334"/>
<dbReference type="InterPro" id="IPR037122">
    <property type="entry name" value="PTN/MK_N_dom_sf"/>
</dbReference>
<keyword evidence="5 11" id="KW-0358">Heparin-binding</keyword>
<dbReference type="GO" id="GO:0008201">
    <property type="term" value="F:heparin binding"/>
    <property type="evidence" value="ECO:0007669"/>
    <property type="project" value="UniProtKB-UniRule"/>
</dbReference>
<keyword evidence="13" id="KW-1133">Transmembrane helix</keyword>
<dbReference type="Pfam" id="PF01091">
    <property type="entry name" value="PTN_MK_C"/>
    <property type="match status" value="1"/>
</dbReference>
<dbReference type="GO" id="GO:0051781">
    <property type="term" value="P:positive regulation of cell division"/>
    <property type="evidence" value="ECO:0007669"/>
    <property type="project" value="UniProtKB-UniRule"/>
</dbReference>
<keyword evidence="4 11" id="KW-0964">Secreted</keyword>
<accession>A0A6P3HC83</accession>
<dbReference type="InterPro" id="IPR020089">
    <property type="entry name" value="PTN/MK_N_dom"/>
</dbReference>
<name>A0A6P3HC83_BISBB</name>
<dbReference type="CTD" id="4192"/>
<keyword evidence="3" id="KW-0217">Developmental protein</keyword>
<keyword evidence="16" id="KW-1185">Reference proteome</keyword>
<keyword evidence="7 11" id="KW-0339">Growth factor</keyword>
<dbReference type="InterPro" id="IPR000762">
    <property type="entry name" value="Midkine_heparin-bd_GF"/>
</dbReference>
<evidence type="ECO:0000259" key="14">
    <source>
        <dbReference type="Pfam" id="PF01091"/>
    </source>
</evidence>
<dbReference type="RefSeq" id="XP_010840643.1">
    <property type="nucleotide sequence ID" value="XM_010842341.1"/>
</dbReference>
<dbReference type="AlphaFoldDB" id="A0A6P3HC83"/>
<dbReference type="GO" id="GO:0008083">
    <property type="term" value="F:growth factor activity"/>
    <property type="evidence" value="ECO:0007669"/>
    <property type="project" value="UniProtKB-UniRule"/>
</dbReference>
<dbReference type="GeneID" id="104990334"/>
<dbReference type="FunFam" id="2.20.60.10:FF:000002">
    <property type="entry name" value="Midkine a"/>
    <property type="match status" value="1"/>
</dbReference>
<evidence type="ECO:0000256" key="8">
    <source>
        <dbReference type="ARBA" id="ARBA00023157"/>
    </source>
</evidence>